<evidence type="ECO:0000256" key="2">
    <source>
        <dbReference type="ARBA" id="ARBA00023136"/>
    </source>
</evidence>
<evidence type="ECO:0000256" key="1">
    <source>
        <dbReference type="ARBA" id="ARBA00022729"/>
    </source>
</evidence>
<dbReference type="NCBIfam" id="TIGR03300">
    <property type="entry name" value="assembly_YfgL"/>
    <property type="match status" value="1"/>
</dbReference>
<dbReference type="InterPro" id="IPR015943">
    <property type="entry name" value="WD40/YVTN_repeat-like_dom_sf"/>
</dbReference>
<dbReference type="Pfam" id="PF13360">
    <property type="entry name" value="PQQ_2"/>
    <property type="match status" value="2"/>
</dbReference>
<dbReference type="PATRIC" id="fig|45068.5.peg.1500"/>
<gene>
    <name evidence="4" type="primary">bamB</name>
    <name evidence="7" type="ORF">Llon_1389</name>
</gene>
<dbReference type="Proteomes" id="UP000054997">
    <property type="component" value="Unassembled WGS sequence"/>
</dbReference>
<keyword evidence="1 4" id="KW-0732">Signal</keyword>
<dbReference type="PANTHER" id="PTHR34512:SF30">
    <property type="entry name" value="OUTER MEMBRANE PROTEIN ASSEMBLY FACTOR BAMB"/>
    <property type="match status" value="1"/>
</dbReference>
<protein>
    <recommendedName>
        <fullName evidence="4">Outer membrane protein assembly factor BamB</fullName>
    </recommendedName>
</protein>
<feature type="domain" description="Pyrrolo-quinoline quinone repeat" evidence="6">
    <location>
        <begin position="95"/>
        <end position="325"/>
    </location>
</feature>
<comment type="similarity">
    <text evidence="4">Belongs to the BamB family.</text>
</comment>
<evidence type="ECO:0000313" key="8">
    <source>
        <dbReference type="Proteomes" id="UP000054997"/>
    </source>
</evidence>
<organism evidence="7 8">
    <name type="scientific">Legionella londiniensis</name>
    <dbReference type="NCBI Taxonomy" id="45068"/>
    <lineage>
        <taxon>Bacteria</taxon>
        <taxon>Pseudomonadati</taxon>
        <taxon>Pseudomonadota</taxon>
        <taxon>Gammaproteobacteria</taxon>
        <taxon>Legionellales</taxon>
        <taxon>Legionellaceae</taxon>
        <taxon>Legionella</taxon>
    </lineage>
</organism>
<evidence type="ECO:0000256" key="5">
    <source>
        <dbReference type="SAM" id="Phobius"/>
    </source>
</evidence>
<comment type="subcellular location">
    <subcellularLocation>
        <location evidence="4">Cell outer membrane</location>
    </subcellularLocation>
</comment>
<dbReference type="SMART" id="SM00564">
    <property type="entry name" value="PQQ"/>
    <property type="match status" value="7"/>
</dbReference>
<keyword evidence="8" id="KW-1185">Reference proteome</keyword>
<dbReference type="STRING" id="45068.Llon_1389"/>
<dbReference type="GO" id="GO:0009279">
    <property type="term" value="C:cell outer membrane"/>
    <property type="evidence" value="ECO:0007669"/>
    <property type="project" value="UniProtKB-SubCell"/>
</dbReference>
<dbReference type="InterPro" id="IPR011047">
    <property type="entry name" value="Quinoprotein_ADH-like_sf"/>
</dbReference>
<dbReference type="RefSeq" id="WP_083503282.1">
    <property type="nucleotide sequence ID" value="NZ_CAAAHZ010000003.1"/>
</dbReference>
<sequence>MNLYNNFSFCRIGWKLAGYGVFCAALLVSGCSKVDEFMLGKDNAPKPASLTPVTPKIKLAEKWSAPVGKPNLQDTYLKLQPVVRNKTIYTADVSGLVQAIDADTAKVLWSTQLTDKLQSGPSVAEGYLALGTDSSKIIMLRLSDGKELWQAKVSGDVLAKPAIAQGKVIVKTINGNLYSFNAATGEKQWVFDHGAPGLILKASSSPKILDKLALVGFSDGKLDAIDLQTGGIVWQRSIAYANGASDVERLVDIDADPVIRGKTLFLATYQGYVGALSLDNGEFIWRKPASTFKNIAIDNRSLYMTDSDDVIWAFDLQSGQVQWKQPALKARGVTEPVIMGNRLVLGDKTGYLHVLSVHNGDFIYRKELGAPVQTAPVVSNSELYVLTANGKLNHFSVS</sequence>
<feature type="domain" description="Pyrrolo-quinoline quinone repeat" evidence="6">
    <location>
        <begin position="332"/>
        <end position="395"/>
    </location>
</feature>
<keyword evidence="5" id="KW-1133">Transmembrane helix</keyword>
<dbReference type="GO" id="GO:0051205">
    <property type="term" value="P:protein insertion into membrane"/>
    <property type="evidence" value="ECO:0007669"/>
    <property type="project" value="UniProtKB-UniRule"/>
</dbReference>
<dbReference type="SUPFAM" id="SSF50998">
    <property type="entry name" value="Quinoprotein alcohol dehydrogenase-like"/>
    <property type="match status" value="1"/>
</dbReference>
<dbReference type="InterPro" id="IPR002372">
    <property type="entry name" value="PQQ_rpt_dom"/>
</dbReference>
<dbReference type="OrthoDB" id="5173551at2"/>
<evidence type="ECO:0000256" key="4">
    <source>
        <dbReference type="HAMAP-Rule" id="MF_00923"/>
    </source>
</evidence>
<dbReference type="Gene3D" id="2.130.10.10">
    <property type="entry name" value="YVTN repeat-like/Quinoprotein amine dehydrogenase"/>
    <property type="match status" value="1"/>
</dbReference>
<dbReference type="InterPro" id="IPR018391">
    <property type="entry name" value="PQQ_b-propeller_rpt"/>
</dbReference>
<evidence type="ECO:0000259" key="6">
    <source>
        <dbReference type="Pfam" id="PF13360"/>
    </source>
</evidence>
<comment type="function">
    <text evidence="4">Part of the outer membrane protein assembly complex, which is involved in assembly and insertion of beta-barrel proteins into the outer membrane.</text>
</comment>
<dbReference type="HAMAP" id="MF_00923">
    <property type="entry name" value="OM_assembly_BamB"/>
    <property type="match status" value="1"/>
</dbReference>
<feature type="transmembrane region" description="Helical" evidence="5">
    <location>
        <begin position="12"/>
        <end position="31"/>
    </location>
</feature>
<keyword evidence="2 4" id="KW-0472">Membrane</keyword>
<comment type="subunit">
    <text evidence="4">Part of the Bam complex.</text>
</comment>
<keyword evidence="5" id="KW-0812">Transmembrane</keyword>
<evidence type="ECO:0000313" key="7">
    <source>
        <dbReference type="EMBL" id="KTD21291.1"/>
    </source>
</evidence>
<dbReference type="GO" id="GO:0043165">
    <property type="term" value="P:Gram-negative-bacterium-type cell outer membrane assembly"/>
    <property type="evidence" value="ECO:0007669"/>
    <property type="project" value="UniProtKB-UniRule"/>
</dbReference>
<evidence type="ECO:0000256" key="3">
    <source>
        <dbReference type="ARBA" id="ARBA00023237"/>
    </source>
</evidence>
<dbReference type="EMBL" id="LNYK01000016">
    <property type="protein sequence ID" value="KTD21291.1"/>
    <property type="molecule type" value="Genomic_DNA"/>
</dbReference>
<dbReference type="AlphaFoldDB" id="A0A0W0VMB1"/>
<reference evidence="7 8" key="1">
    <citation type="submission" date="2015-11" db="EMBL/GenBank/DDBJ databases">
        <title>Genomic analysis of 38 Legionella species identifies large and diverse effector repertoires.</title>
        <authorList>
            <person name="Burstein D."/>
            <person name="Amaro F."/>
            <person name="Zusman T."/>
            <person name="Lifshitz Z."/>
            <person name="Cohen O."/>
            <person name="Gilbert J.A."/>
            <person name="Pupko T."/>
            <person name="Shuman H.A."/>
            <person name="Segal G."/>
        </authorList>
    </citation>
    <scope>NUCLEOTIDE SEQUENCE [LARGE SCALE GENOMIC DNA]</scope>
    <source>
        <strain evidence="7 8">ATCC 49505</strain>
    </source>
</reference>
<proteinExistence type="inferred from homology"/>
<comment type="caution">
    <text evidence="7">The sequence shown here is derived from an EMBL/GenBank/DDBJ whole genome shotgun (WGS) entry which is preliminary data.</text>
</comment>
<name>A0A0W0VMB1_9GAMM</name>
<keyword evidence="3 4" id="KW-0998">Cell outer membrane</keyword>
<dbReference type="PANTHER" id="PTHR34512">
    <property type="entry name" value="CELL SURFACE PROTEIN"/>
    <property type="match status" value="1"/>
</dbReference>
<dbReference type="InterPro" id="IPR017687">
    <property type="entry name" value="BamB"/>
</dbReference>
<accession>A0A0W0VMB1</accession>